<feature type="region of interest" description="Disordered" evidence="1">
    <location>
        <begin position="158"/>
        <end position="215"/>
    </location>
</feature>
<evidence type="ECO:0000313" key="3">
    <source>
        <dbReference type="Proteomes" id="UP000275408"/>
    </source>
</evidence>
<comment type="caution">
    <text evidence="2">The sequence shown here is derived from an EMBL/GenBank/DDBJ whole genome shotgun (WGS) entry which is preliminary data.</text>
</comment>
<gene>
    <name evidence="2" type="ORF">pdam_00019754</name>
</gene>
<evidence type="ECO:0000313" key="2">
    <source>
        <dbReference type="EMBL" id="RMX43791.1"/>
    </source>
</evidence>
<dbReference type="AlphaFoldDB" id="A0A3M6TR37"/>
<feature type="compositionally biased region" description="Polar residues" evidence="1">
    <location>
        <begin position="158"/>
        <end position="178"/>
    </location>
</feature>
<dbReference type="Proteomes" id="UP000275408">
    <property type="component" value="Unassembled WGS sequence"/>
</dbReference>
<accession>A0A3M6TR37</accession>
<sequence>MQCAQKKNDQLNKKAEKYKIMDAAKKQDLLHKQAEKDKIVDIVQKERREGPYYTFHSKAMKDRLPHQAVANDLYYLKNNCYACKGQQRKIKGAICKVPIECDQTCNIFPPPPERSGIILASKIKKKTSIQETRIHNDSIKSIDCTNIGTALTSVTQNQLTDITTPPNSPTNKLENASENADDCISPNSEISQPNSEEINSDTPANSNTETLGPLNEHRSPVIAKHFQYRVETFFTTVFLTDVNPNGAVLMSIVSFGWQAVLNCHTIPKKPI</sequence>
<feature type="compositionally biased region" description="Polar residues" evidence="1">
    <location>
        <begin position="185"/>
        <end position="210"/>
    </location>
</feature>
<keyword evidence="3" id="KW-1185">Reference proteome</keyword>
<dbReference type="EMBL" id="RCHS01003134">
    <property type="protein sequence ID" value="RMX43791.1"/>
    <property type="molecule type" value="Genomic_DNA"/>
</dbReference>
<organism evidence="2 3">
    <name type="scientific">Pocillopora damicornis</name>
    <name type="common">Cauliflower coral</name>
    <name type="synonym">Millepora damicornis</name>
    <dbReference type="NCBI Taxonomy" id="46731"/>
    <lineage>
        <taxon>Eukaryota</taxon>
        <taxon>Metazoa</taxon>
        <taxon>Cnidaria</taxon>
        <taxon>Anthozoa</taxon>
        <taxon>Hexacorallia</taxon>
        <taxon>Scleractinia</taxon>
        <taxon>Astrocoeniina</taxon>
        <taxon>Pocilloporidae</taxon>
        <taxon>Pocillopora</taxon>
    </lineage>
</organism>
<proteinExistence type="predicted"/>
<name>A0A3M6TR37_POCDA</name>
<reference evidence="2 3" key="1">
    <citation type="journal article" date="2018" name="Sci. Rep.">
        <title>Comparative analysis of the Pocillopora damicornis genome highlights role of immune system in coral evolution.</title>
        <authorList>
            <person name="Cunning R."/>
            <person name="Bay R.A."/>
            <person name="Gillette P."/>
            <person name="Baker A.C."/>
            <person name="Traylor-Knowles N."/>
        </authorList>
    </citation>
    <scope>NUCLEOTIDE SEQUENCE [LARGE SCALE GENOMIC DNA]</scope>
    <source>
        <strain evidence="2">RSMAS</strain>
        <tissue evidence="2">Whole animal</tissue>
    </source>
</reference>
<evidence type="ECO:0000256" key="1">
    <source>
        <dbReference type="SAM" id="MobiDB-lite"/>
    </source>
</evidence>
<protein>
    <submittedName>
        <fullName evidence="2">Uncharacterized protein</fullName>
    </submittedName>
</protein>